<sequence length="146" mass="14782">MPVIPIAAAGPAATPATAPPPPAQTMGSEVFMSLLVAQLRNQDPSSPMDTNEMIAQTTQLAMMESLTGLTGLTEEGFGLQMRIAATAIVGSTVSYRDADGVERSGTATSVSFRGSVPMVTVDGIELPLDAVDGVRAAGQPAAAPAP</sequence>
<dbReference type="GO" id="GO:0044781">
    <property type="term" value="P:bacterial-type flagellum organization"/>
    <property type="evidence" value="ECO:0007669"/>
    <property type="project" value="UniProtKB-KW"/>
</dbReference>
<gene>
    <name evidence="3" type="ORF">OVN18_01545</name>
</gene>
<keyword evidence="4" id="KW-1185">Reference proteome</keyword>
<evidence type="ECO:0000256" key="2">
    <source>
        <dbReference type="ARBA" id="ARBA00022795"/>
    </source>
</evidence>
<dbReference type="EMBL" id="CP113089">
    <property type="protein sequence ID" value="WAB81731.1"/>
    <property type="molecule type" value="Genomic_DNA"/>
</dbReference>
<accession>A0A9E8MLJ0</accession>
<evidence type="ECO:0000256" key="1">
    <source>
        <dbReference type="ARBA" id="ARBA00010577"/>
    </source>
</evidence>
<proteinExistence type="inferred from homology"/>
<evidence type="ECO:0000313" key="3">
    <source>
        <dbReference type="EMBL" id="WAB81731.1"/>
    </source>
</evidence>
<evidence type="ECO:0000313" key="4">
    <source>
        <dbReference type="Proteomes" id="UP001164706"/>
    </source>
</evidence>
<organism evidence="3 4">
    <name type="scientific">Microcella daejeonensis</name>
    <dbReference type="NCBI Taxonomy" id="2994971"/>
    <lineage>
        <taxon>Bacteria</taxon>
        <taxon>Bacillati</taxon>
        <taxon>Actinomycetota</taxon>
        <taxon>Actinomycetes</taxon>
        <taxon>Micrococcales</taxon>
        <taxon>Microbacteriaceae</taxon>
        <taxon>Microcella</taxon>
    </lineage>
</organism>
<reference evidence="3" key="1">
    <citation type="submission" date="2022-11" db="EMBL/GenBank/DDBJ databases">
        <title>Description of Microcella daejonensis nov. sp, isolated from riverside soil.</title>
        <authorList>
            <person name="Molina K.M."/>
            <person name="Kim S.B."/>
        </authorList>
    </citation>
    <scope>NUCLEOTIDE SEQUENCE</scope>
    <source>
        <strain evidence="3">MMS21-STM12</strain>
    </source>
</reference>
<keyword evidence="2" id="KW-1005">Bacterial flagellum biogenesis</keyword>
<name>A0A9E8MLJ0_9MICO</name>
<dbReference type="InterPro" id="IPR005648">
    <property type="entry name" value="FlgD"/>
</dbReference>
<keyword evidence="3" id="KW-0969">Cilium</keyword>
<protein>
    <submittedName>
        <fullName evidence="3">Flagellar hook capping protein</fullName>
    </submittedName>
</protein>
<dbReference type="AlphaFoldDB" id="A0A9E8MLJ0"/>
<keyword evidence="3" id="KW-0282">Flagellum</keyword>
<keyword evidence="3" id="KW-0966">Cell projection</keyword>
<comment type="similarity">
    <text evidence="1">Belongs to the FlgD family.</text>
</comment>
<dbReference type="Proteomes" id="UP001164706">
    <property type="component" value="Chromosome"/>
</dbReference>
<dbReference type="KEGG" id="mdb:OVN18_01545"/>
<dbReference type="Pfam" id="PF03963">
    <property type="entry name" value="FlgD"/>
    <property type="match status" value="1"/>
</dbReference>
<dbReference type="RefSeq" id="WP_267781520.1">
    <property type="nucleotide sequence ID" value="NZ_CP113089.1"/>
</dbReference>